<dbReference type="VEuPathDB" id="TriTrypDB:TCDM_00101"/>
<dbReference type="VEuPathDB" id="TriTrypDB:TcYC6_0070130"/>
<dbReference type="PANTHER" id="PTHR21580">
    <property type="entry name" value="SHIPPO-1-RELATED"/>
    <property type="match status" value="1"/>
</dbReference>
<feature type="compositionally biased region" description="Basic residues" evidence="1">
    <location>
        <begin position="267"/>
        <end position="277"/>
    </location>
</feature>
<dbReference type="VEuPathDB" id="TriTrypDB:TcCLB.508461.350"/>
<comment type="caution">
    <text evidence="2">The sequence shown here is derived from an EMBL/GenBank/DDBJ whole genome shotgun (WGS) entry which is preliminary data.</text>
</comment>
<dbReference type="VEuPathDB" id="TriTrypDB:Tc_MARK_4391"/>
<proteinExistence type="predicted"/>
<dbReference type="InterPro" id="IPR051291">
    <property type="entry name" value="CIMAP"/>
</dbReference>
<dbReference type="VEuPathDB" id="TriTrypDB:TcBrA4_0061380"/>
<evidence type="ECO:0000256" key="1">
    <source>
        <dbReference type="SAM" id="MobiDB-lite"/>
    </source>
</evidence>
<gene>
    <name evidence="2" type="ORF">C4B63_2g150</name>
</gene>
<dbReference type="VEuPathDB" id="TriTrypDB:C3747_1g163"/>
<sequence>MIKEELPLFRAKLPGLYTGGGTGPGVGPGSYNVTSNLSKPIHGEAPFGITSERFYSHHGTAVPGVGTYDIITNDYRRGDITVVPFFSSLDRFFCPRADEVPGPGAYPHDGNKWGRCGRSHAMRAACSKGAENSFSIGPGSYDPNYGSGRRANSRAAHFGGYSGRDAPRFNDIPGPGHYDIAAPDNSLYNNKPSSMFSTKTLRSTFGGKSVNPGPGSYNLPSYFQSLDEYRVANPESFSAFGSSAPLHAPGPTDSPGPGAYTGDIAPRRPKAPPKTKKACTFGSGTGRNRMPPGTNIGPGAYEPTKPNKLQKYQLASVPFRSQSSRFPSSKSTEVEGVFEPRRPVVRVPLRIHPPRPRDNAINVAAKMSSRKVPLDPVYNVNYDWPKPTCTSGSYFGTAPRFEKKDPKTSIPGPGQYDISEKPSLGGGGSLNGTWGTDGRFTSGNEVGNPGPGHYRYESTFYKKSFNATIGSSEKM</sequence>
<name>A0A2V2W4C8_TRYCR</name>
<feature type="region of interest" description="Disordered" evidence="1">
    <location>
        <begin position="242"/>
        <end position="294"/>
    </location>
</feature>
<reference evidence="2 3" key="1">
    <citation type="journal article" date="2018" name="Microb. Genom.">
        <title>Expanding an expanded genome: long-read sequencing of Trypanosoma cruzi.</title>
        <authorList>
            <person name="Berna L."/>
            <person name="Rodriguez M."/>
            <person name="Chiribao M.L."/>
            <person name="Parodi-Talice A."/>
            <person name="Pita S."/>
            <person name="Rijo G."/>
            <person name="Alvarez-Valin F."/>
            <person name="Robello C."/>
        </authorList>
    </citation>
    <scope>NUCLEOTIDE SEQUENCE [LARGE SCALE GENOMIC DNA]</scope>
    <source>
        <strain evidence="2 3">Dm28c</strain>
    </source>
</reference>
<dbReference type="AlphaFoldDB" id="A0A2V2W4C8"/>
<evidence type="ECO:0000313" key="3">
    <source>
        <dbReference type="Proteomes" id="UP000246121"/>
    </source>
</evidence>
<feature type="region of interest" description="Disordered" evidence="1">
    <location>
        <begin position="397"/>
        <end position="455"/>
    </location>
</feature>
<organism evidence="2 3">
    <name type="scientific">Trypanosoma cruzi</name>
    <dbReference type="NCBI Taxonomy" id="5693"/>
    <lineage>
        <taxon>Eukaryota</taxon>
        <taxon>Discoba</taxon>
        <taxon>Euglenozoa</taxon>
        <taxon>Kinetoplastea</taxon>
        <taxon>Metakinetoplastina</taxon>
        <taxon>Trypanosomatida</taxon>
        <taxon>Trypanosomatidae</taxon>
        <taxon>Trypanosoma</taxon>
        <taxon>Schizotrypanum</taxon>
    </lineage>
</organism>
<dbReference type="PANTHER" id="PTHR21580:SF60">
    <property type="entry name" value="SPERM-TAIL PG-RICH REPEAT-CONTAINING PROTEIN 2"/>
    <property type="match status" value="1"/>
</dbReference>
<dbReference type="Pfam" id="PF07004">
    <property type="entry name" value="SHIPPO-rpt"/>
    <property type="match status" value="8"/>
</dbReference>
<dbReference type="VEuPathDB" id="TriTrypDB:C4B63_2g150"/>
<dbReference type="VEuPathDB" id="TriTrypDB:TcCL_NonESM00132"/>
<dbReference type="VEuPathDB" id="TriTrypDB:BCY84_14166"/>
<dbReference type="Proteomes" id="UP000246121">
    <property type="component" value="Unassembled WGS sequence"/>
</dbReference>
<dbReference type="EMBL" id="PRFA01000002">
    <property type="protein sequence ID" value="PWV02523.1"/>
    <property type="molecule type" value="Genomic_DNA"/>
</dbReference>
<evidence type="ECO:0000313" key="2">
    <source>
        <dbReference type="EMBL" id="PWV02523.1"/>
    </source>
</evidence>
<dbReference type="VEuPathDB" id="TriTrypDB:ECC02_001286"/>
<evidence type="ECO:0008006" key="4">
    <source>
        <dbReference type="Google" id="ProtNLM"/>
    </source>
</evidence>
<accession>A0A2V2W4C8</accession>
<dbReference type="InterPro" id="IPR010736">
    <property type="entry name" value="SHIPPO-rpt"/>
</dbReference>
<dbReference type="VEuPathDB" id="TriTrypDB:TcG_00646"/>
<protein>
    <recommendedName>
        <fullName evidence="4">Sperm-tail PG-rich repeat</fullName>
    </recommendedName>
</protein>
<dbReference type="OrthoDB" id="406368at2759"/>
<dbReference type="VEuPathDB" id="TriTrypDB:TCSYLVIO_005767"/>